<gene>
    <name evidence="2" type="ORF">KK488_19440</name>
</gene>
<evidence type="ECO:0000313" key="2">
    <source>
        <dbReference type="EMBL" id="MBT2189128.1"/>
    </source>
</evidence>
<dbReference type="InterPro" id="IPR036390">
    <property type="entry name" value="WH_DNA-bd_sf"/>
</dbReference>
<accession>A0A9X1DFY6</accession>
<keyword evidence="3" id="KW-1185">Reference proteome</keyword>
<reference evidence="2" key="1">
    <citation type="submission" date="2021-05" db="EMBL/GenBank/DDBJ databases">
        <title>Genome of Sphingobium sp. strain.</title>
        <authorList>
            <person name="Fan R."/>
        </authorList>
    </citation>
    <scope>NUCLEOTIDE SEQUENCE</scope>
    <source>
        <strain evidence="2">H33</strain>
    </source>
</reference>
<dbReference type="Proteomes" id="UP001138757">
    <property type="component" value="Unassembled WGS sequence"/>
</dbReference>
<dbReference type="InterPro" id="IPR000835">
    <property type="entry name" value="HTH_MarR-typ"/>
</dbReference>
<proteinExistence type="predicted"/>
<evidence type="ECO:0000313" key="3">
    <source>
        <dbReference type="Proteomes" id="UP001138757"/>
    </source>
</evidence>
<sequence length="162" mass="18067">MARFGMDICVGPFSPGRMIRRLAKIATAHVESRLESRFRELDLGFTQWIALKVIHDGVVSTAGELARELGITTGATTRLIDTLEEHDLLFRDRGTADRRVVKLSLTDAGRKVTAALLPDVINAWTEIFEDVDQPEAEAFVATLKKMFATAERLENRAEEVVL</sequence>
<dbReference type="SUPFAM" id="SSF46785">
    <property type="entry name" value="Winged helix' DNA-binding domain"/>
    <property type="match status" value="1"/>
</dbReference>
<name>A0A9X1DFY6_9SPHN</name>
<dbReference type="PRINTS" id="PR00598">
    <property type="entry name" value="HTHMARR"/>
</dbReference>
<comment type="caution">
    <text evidence="2">The sequence shown here is derived from an EMBL/GenBank/DDBJ whole genome shotgun (WGS) entry which is preliminary data.</text>
</comment>
<dbReference type="InterPro" id="IPR039422">
    <property type="entry name" value="MarR/SlyA-like"/>
</dbReference>
<dbReference type="Pfam" id="PF12802">
    <property type="entry name" value="MarR_2"/>
    <property type="match status" value="1"/>
</dbReference>
<dbReference type="PANTHER" id="PTHR33164:SF43">
    <property type="entry name" value="HTH-TYPE TRANSCRIPTIONAL REPRESSOR YETL"/>
    <property type="match status" value="1"/>
</dbReference>
<dbReference type="AlphaFoldDB" id="A0A9X1DFY6"/>
<dbReference type="InterPro" id="IPR036388">
    <property type="entry name" value="WH-like_DNA-bd_sf"/>
</dbReference>
<dbReference type="PROSITE" id="PS50995">
    <property type="entry name" value="HTH_MARR_2"/>
    <property type="match status" value="1"/>
</dbReference>
<feature type="domain" description="HTH marR-type" evidence="1">
    <location>
        <begin position="15"/>
        <end position="148"/>
    </location>
</feature>
<dbReference type="GO" id="GO:0003700">
    <property type="term" value="F:DNA-binding transcription factor activity"/>
    <property type="evidence" value="ECO:0007669"/>
    <property type="project" value="InterPro"/>
</dbReference>
<organism evidence="2 3">
    <name type="scientific">Sphingobium nicotianae</name>
    <dbReference type="NCBI Taxonomy" id="2782607"/>
    <lineage>
        <taxon>Bacteria</taxon>
        <taxon>Pseudomonadati</taxon>
        <taxon>Pseudomonadota</taxon>
        <taxon>Alphaproteobacteria</taxon>
        <taxon>Sphingomonadales</taxon>
        <taxon>Sphingomonadaceae</taxon>
        <taxon>Sphingobium</taxon>
    </lineage>
</organism>
<dbReference type="GO" id="GO:0006950">
    <property type="term" value="P:response to stress"/>
    <property type="evidence" value="ECO:0007669"/>
    <property type="project" value="TreeGrafter"/>
</dbReference>
<dbReference type="EMBL" id="JAHGAW010000015">
    <property type="protein sequence ID" value="MBT2189128.1"/>
    <property type="molecule type" value="Genomic_DNA"/>
</dbReference>
<dbReference type="PANTHER" id="PTHR33164">
    <property type="entry name" value="TRANSCRIPTIONAL REGULATOR, MARR FAMILY"/>
    <property type="match status" value="1"/>
</dbReference>
<dbReference type="SMART" id="SM00347">
    <property type="entry name" value="HTH_MARR"/>
    <property type="match status" value="1"/>
</dbReference>
<dbReference type="Gene3D" id="1.10.10.10">
    <property type="entry name" value="Winged helix-like DNA-binding domain superfamily/Winged helix DNA-binding domain"/>
    <property type="match status" value="1"/>
</dbReference>
<evidence type="ECO:0000259" key="1">
    <source>
        <dbReference type="PROSITE" id="PS50995"/>
    </source>
</evidence>
<protein>
    <submittedName>
        <fullName evidence="2">MarR family transcriptional regulator</fullName>
    </submittedName>
</protein>